<keyword evidence="2" id="KW-1185">Reference proteome</keyword>
<protein>
    <submittedName>
        <fullName evidence="1">Uncharacterized protein</fullName>
    </submittedName>
</protein>
<name>A0A133UA82_9EURY</name>
<dbReference type="EMBL" id="LHXJ01000020">
    <property type="protein sequence ID" value="KXA91117.1"/>
    <property type="molecule type" value="Genomic_DNA"/>
</dbReference>
<evidence type="ECO:0000313" key="2">
    <source>
        <dbReference type="Proteomes" id="UP000070163"/>
    </source>
</evidence>
<gene>
    <name evidence="1" type="ORF">AKJ57_02345</name>
</gene>
<sequence length="99" mass="11989">MEWKRDKISHLKTKNYPKINYLHKAGSNSFGVYMNKYGIFYAYWTKNWEVDLSELLQHVWRSFCRANVLKEALEKYLNWRVYKHNVVRGARVESKTAEL</sequence>
<organism evidence="1 2">
    <name type="scientific">candidate division MSBL1 archaeon SCGC-AAA259A05</name>
    <dbReference type="NCBI Taxonomy" id="1698259"/>
    <lineage>
        <taxon>Archaea</taxon>
        <taxon>Methanobacteriati</taxon>
        <taxon>Methanobacteriota</taxon>
        <taxon>candidate division MSBL1</taxon>
    </lineage>
</organism>
<evidence type="ECO:0000313" key="1">
    <source>
        <dbReference type="EMBL" id="KXA91117.1"/>
    </source>
</evidence>
<dbReference type="Proteomes" id="UP000070163">
    <property type="component" value="Unassembled WGS sequence"/>
</dbReference>
<comment type="caution">
    <text evidence="1">The sequence shown here is derived from an EMBL/GenBank/DDBJ whole genome shotgun (WGS) entry which is preliminary data.</text>
</comment>
<dbReference type="AlphaFoldDB" id="A0A133UA82"/>
<accession>A0A133UA82</accession>
<reference evidence="1 2" key="1">
    <citation type="journal article" date="2016" name="Sci. Rep.">
        <title>Metabolic traits of an uncultured archaeal lineage -MSBL1- from brine pools of the Red Sea.</title>
        <authorList>
            <person name="Mwirichia R."/>
            <person name="Alam I."/>
            <person name="Rashid M."/>
            <person name="Vinu M."/>
            <person name="Ba-Alawi W."/>
            <person name="Anthony Kamau A."/>
            <person name="Kamanda Ngugi D."/>
            <person name="Goker M."/>
            <person name="Klenk H.P."/>
            <person name="Bajic V."/>
            <person name="Stingl U."/>
        </authorList>
    </citation>
    <scope>NUCLEOTIDE SEQUENCE [LARGE SCALE GENOMIC DNA]</scope>
    <source>
        <strain evidence="1">SCGC-AAA259A05</strain>
    </source>
</reference>
<proteinExistence type="predicted"/>